<dbReference type="InterPro" id="IPR000387">
    <property type="entry name" value="Tyr_Pase_dom"/>
</dbReference>
<dbReference type="GeneID" id="109486957"/>
<dbReference type="Gene3D" id="3.90.190.10">
    <property type="entry name" value="Protein tyrosine phosphatase superfamily"/>
    <property type="match status" value="1"/>
</dbReference>
<feature type="region of interest" description="Disordered" evidence="6">
    <location>
        <begin position="512"/>
        <end position="614"/>
    </location>
</feature>
<feature type="compositionally biased region" description="Low complexity" evidence="6">
    <location>
        <begin position="597"/>
        <end position="613"/>
    </location>
</feature>
<feature type="compositionally biased region" description="Polar residues" evidence="6">
    <location>
        <begin position="512"/>
        <end position="544"/>
    </location>
</feature>
<keyword evidence="4" id="KW-0904">Protein phosphatase</keyword>
<dbReference type="SMART" id="SM00195">
    <property type="entry name" value="DSPc"/>
    <property type="match status" value="1"/>
</dbReference>
<dbReference type="FunFam" id="3.40.250.10:FF:000020">
    <property type="entry name" value="Dual specificity protein phosphatase 8"/>
    <property type="match status" value="1"/>
</dbReference>
<dbReference type="InterPro" id="IPR000340">
    <property type="entry name" value="Dual-sp_phosphatase_cat-dom"/>
</dbReference>
<keyword evidence="10" id="KW-1185">Reference proteome</keyword>
<dbReference type="PANTHER" id="PTHR10159">
    <property type="entry name" value="DUAL SPECIFICITY PROTEIN PHOSPHATASE"/>
    <property type="match status" value="1"/>
</dbReference>
<feature type="region of interest" description="Disordered" evidence="6">
    <location>
        <begin position="628"/>
        <end position="663"/>
    </location>
</feature>
<comment type="similarity">
    <text evidence="2">Belongs to the protein-tyrosine phosphatase family. Non-receptor class dual specificity subfamily.</text>
</comment>
<dbReference type="FunFam" id="3.90.190.10:FF:000208">
    <property type="entry name" value="Vh5 dual specificity phosphatase, putative"/>
    <property type="match status" value="1"/>
</dbReference>
<evidence type="ECO:0000256" key="4">
    <source>
        <dbReference type="ARBA" id="ARBA00022912"/>
    </source>
</evidence>
<dbReference type="AlphaFoldDB" id="A0A6P5AWP6"/>
<dbReference type="InterPro" id="IPR008343">
    <property type="entry name" value="MKP"/>
</dbReference>
<dbReference type="CDD" id="cd01446">
    <property type="entry name" value="DSP_MapKP"/>
    <property type="match status" value="1"/>
</dbReference>
<gene>
    <name evidence="11" type="primary">LOC109486957</name>
</gene>
<dbReference type="GO" id="GO:0043409">
    <property type="term" value="P:negative regulation of MAPK cascade"/>
    <property type="evidence" value="ECO:0007669"/>
    <property type="project" value="TreeGrafter"/>
</dbReference>
<feature type="compositionally biased region" description="Polar residues" evidence="6">
    <location>
        <begin position="368"/>
        <end position="383"/>
    </location>
</feature>
<dbReference type="Pfam" id="PF00782">
    <property type="entry name" value="DSPc"/>
    <property type="match status" value="1"/>
</dbReference>
<reference evidence="11" key="1">
    <citation type="submission" date="2025-08" db="UniProtKB">
        <authorList>
            <consortium name="RefSeq"/>
        </authorList>
    </citation>
    <scope>IDENTIFICATION</scope>
    <source>
        <tissue evidence="11">Gonad</tissue>
    </source>
</reference>
<dbReference type="KEGG" id="bbel:109486957"/>
<feature type="compositionally biased region" description="Low complexity" evidence="6">
    <location>
        <begin position="563"/>
        <end position="577"/>
    </location>
</feature>
<dbReference type="InterPro" id="IPR003595">
    <property type="entry name" value="Tyr_Pase_cat"/>
</dbReference>
<keyword evidence="3" id="KW-0378">Hydrolase</keyword>
<dbReference type="SMART" id="SM00450">
    <property type="entry name" value="RHOD"/>
    <property type="match status" value="1"/>
</dbReference>
<evidence type="ECO:0000256" key="2">
    <source>
        <dbReference type="ARBA" id="ARBA00008601"/>
    </source>
</evidence>
<dbReference type="GO" id="GO:0017017">
    <property type="term" value="F:MAP kinase tyrosine/serine/threonine phosphatase activity"/>
    <property type="evidence" value="ECO:0007669"/>
    <property type="project" value="InterPro"/>
</dbReference>
<dbReference type="GO" id="GO:0005737">
    <property type="term" value="C:cytoplasm"/>
    <property type="evidence" value="ECO:0007669"/>
    <property type="project" value="TreeGrafter"/>
</dbReference>
<feature type="compositionally biased region" description="Basic and acidic residues" evidence="6">
    <location>
        <begin position="546"/>
        <end position="560"/>
    </location>
</feature>
<dbReference type="GO" id="GO:0005634">
    <property type="term" value="C:nucleus"/>
    <property type="evidence" value="ECO:0007669"/>
    <property type="project" value="UniProtKB-SubCell"/>
</dbReference>
<dbReference type="CDD" id="cd14568">
    <property type="entry name" value="DSP_MKP_classIII"/>
    <property type="match status" value="1"/>
</dbReference>
<dbReference type="PROSITE" id="PS50056">
    <property type="entry name" value="TYR_PHOSPHATASE_2"/>
    <property type="match status" value="1"/>
</dbReference>
<dbReference type="Pfam" id="PF00581">
    <property type="entry name" value="Rhodanese"/>
    <property type="match status" value="1"/>
</dbReference>
<protein>
    <submittedName>
        <fullName evidence="11">Dual specificity protein phosphatase 16-like</fullName>
    </submittedName>
</protein>
<dbReference type="InterPro" id="IPR036873">
    <property type="entry name" value="Rhodanese-like_dom_sf"/>
</dbReference>
<keyword evidence="5" id="KW-0539">Nucleus</keyword>
<evidence type="ECO:0000256" key="5">
    <source>
        <dbReference type="ARBA" id="ARBA00023242"/>
    </source>
</evidence>
<dbReference type="GO" id="GO:0008330">
    <property type="term" value="F:protein tyrosine/threonine phosphatase activity"/>
    <property type="evidence" value="ECO:0007669"/>
    <property type="project" value="TreeGrafter"/>
</dbReference>
<feature type="domain" description="Tyrosine specific protein phosphatases" evidence="8">
    <location>
        <begin position="242"/>
        <end position="296"/>
    </location>
</feature>
<dbReference type="PROSITE" id="PS00383">
    <property type="entry name" value="TYR_PHOSPHATASE_1"/>
    <property type="match status" value="1"/>
</dbReference>
<dbReference type="PROSITE" id="PS50054">
    <property type="entry name" value="TYR_PHOSPHATASE_DUAL"/>
    <property type="match status" value="1"/>
</dbReference>
<feature type="region of interest" description="Disordered" evidence="6">
    <location>
        <begin position="361"/>
        <end position="387"/>
    </location>
</feature>
<dbReference type="SUPFAM" id="SSF52799">
    <property type="entry name" value="(Phosphotyrosine protein) phosphatases II"/>
    <property type="match status" value="1"/>
</dbReference>
<dbReference type="PRINTS" id="PR01764">
    <property type="entry name" value="MAPKPHPHTASE"/>
</dbReference>
<feature type="domain" description="Tyrosine-protein phosphatase" evidence="7">
    <location>
        <begin position="173"/>
        <end position="315"/>
    </location>
</feature>
<name>A0A6P5AWP6_BRABE</name>
<feature type="domain" description="Rhodanese" evidence="9">
    <location>
        <begin position="38"/>
        <end position="151"/>
    </location>
</feature>
<dbReference type="OrthoDB" id="426001at2759"/>
<dbReference type="InterPro" id="IPR020422">
    <property type="entry name" value="TYR_PHOSPHATASE_DUAL_dom"/>
</dbReference>
<evidence type="ECO:0000259" key="9">
    <source>
        <dbReference type="PROSITE" id="PS50206"/>
    </source>
</evidence>
<dbReference type="PANTHER" id="PTHR10159:SF533">
    <property type="entry name" value="TYROSINE-PROTEIN PHOSPHATASE VHP-1"/>
    <property type="match status" value="1"/>
</dbReference>
<feature type="compositionally biased region" description="Polar residues" evidence="6">
    <location>
        <begin position="696"/>
        <end position="705"/>
    </location>
</feature>
<dbReference type="InterPro" id="IPR029021">
    <property type="entry name" value="Prot-tyrosine_phosphatase-like"/>
</dbReference>
<feature type="region of interest" description="Disordered" evidence="6">
    <location>
        <begin position="423"/>
        <end position="451"/>
    </location>
</feature>
<evidence type="ECO:0000259" key="7">
    <source>
        <dbReference type="PROSITE" id="PS50054"/>
    </source>
</evidence>
<dbReference type="PROSITE" id="PS50206">
    <property type="entry name" value="RHODANESE_3"/>
    <property type="match status" value="1"/>
</dbReference>
<evidence type="ECO:0000259" key="8">
    <source>
        <dbReference type="PROSITE" id="PS50056"/>
    </source>
</evidence>
<evidence type="ECO:0000313" key="11">
    <source>
        <dbReference type="RefSeq" id="XP_019646431.1"/>
    </source>
</evidence>
<dbReference type="Proteomes" id="UP000515135">
    <property type="component" value="Unplaced"/>
</dbReference>
<evidence type="ECO:0000256" key="1">
    <source>
        <dbReference type="ARBA" id="ARBA00004123"/>
    </source>
</evidence>
<organism evidence="10 11">
    <name type="scientific">Branchiostoma belcheri</name>
    <name type="common">Amphioxus</name>
    <dbReference type="NCBI Taxonomy" id="7741"/>
    <lineage>
        <taxon>Eukaryota</taxon>
        <taxon>Metazoa</taxon>
        <taxon>Chordata</taxon>
        <taxon>Cephalochordata</taxon>
        <taxon>Leptocardii</taxon>
        <taxon>Amphioxiformes</taxon>
        <taxon>Branchiostomatidae</taxon>
        <taxon>Branchiostoma</taxon>
    </lineage>
</organism>
<feature type="compositionally biased region" description="Low complexity" evidence="6">
    <location>
        <begin position="631"/>
        <end position="643"/>
    </location>
</feature>
<evidence type="ECO:0000313" key="10">
    <source>
        <dbReference type="Proteomes" id="UP000515135"/>
    </source>
</evidence>
<dbReference type="SUPFAM" id="SSF52821">
    <property type="entry name" value="Rhodanese/Cell cycle control phosphatase"/>
    <property type="match status" value="1"/>
</dbReference>
<dbReference type="GO" id="GO:0033550">
    <property type="term" value="F:MAP kinase tyrosine phosphatase activity"/>
    <property type="evidence" value="ECO:0007669"/>
    <property type="project" value="TreeGrafter"/>
</dbReference>
<dbReference type="SMART" id="SM00404">
    <property type="entry name" value="PTPc_motif"/>
    <property type="match status" value="1"/>
</dbReference>
<dbReference type="InterPro" id="IPR016130">
    <property type="entry name" value="Tyr_Pase_AS"/>
</dbReference>
<proteinExistence type="inferred from homology"/>
<feature type="region of interest" description="Disordered" evidence="6">
    <location>
        <begin position="677"/>
        <end position="711"/>
    </location>
</feature>
<comment type="subcellular location">
    <subcellularLocation>
        <location evidence="1">Nucleus</location>
    </subcellularLocation>
</comment>
<feature type="compositionally biased region" description="Basic and acidic residues" evidence="6">
    <location>
        <begin position="584"/>
        <end position="596"/>
    </location>
</feature>
<evidence type="ECO:0000256" key="3">
    <source>
        <dbReference type="ARBA" id="ARBA00022801"/>
    </source>
</evidence>
<accession>A0A6P5AWP6</accession>
<evidence type="ECO:0000256" key="6">
    <source>
        <dbReference type="SAM" id="MobiDB-lite"/>
    </source>
</evidence>
<dbReference type="InterPro" id="IPR001763">
    <property type="entry name" value="Rhodanese-like_dom"/>
</dbReference>
<dbReference type="Gene3D" id="3.40.250.10">
    <property type="entry name" value="Rhodanese-like domain"/>
    <property type="match status" value="1"/>
</dbReference>
<feature type="compositionally biased region" description="Basic and acidic residues" evidence="6">
    <location>
        <begin position="426"/>
        <end position="439"/>
    </location>
</feature>
<sequence>MTMKAKTCGVREAMAEQLLKYQANLLNCERLAAMLQGGLSKTLLIDSRSFLEYNTSHVLNSVNICCSKLMKRRLQQDKVSIREVLRNTCQVPVEEKEEVIVYDQCTQDLDGLSTENFLSVLLGKLSVAYKNVSLLTGGFNHFQSCFPTLCEGKLPTFNLPTLSQPCLPVANVGPTRILPFLYLGSQKDVFNREVMEFYEINYVLNTSVTCPKPDYVPDTHFLRIPVNDNYAERIFPWFDKIIEFIDMVRESNGCVVVHCMAGVSRSATACIAFVMKHLNLSSDDAYRYVKDKRPSISPNFNFLGQLLEFEKLLTERRAASAVIEQPARLDLQAKDSMEDPDEKDFLFCDVLLDNKSNEARWKEERDATSPSQTHAAKSLSNTAPVRDMRQVKRSFSLNVKHCLEMPYIVPGLSTGLCFNKQNPKSGTEKTTKAAAERSAESSGSESEQDQVEILHDFSRVRFRRNRLRKSPCRSVSCPQGLNRSLQYNENCQGDPGVHRKFELDFAQAVRMSSSPGFNSQSGQTNRSPGFSPASSHGRSLQYNESPKGEPGAHRKFELDLRMSSSPGLSSSSSASRSLQYNENCRGETGTHRKFEPDSSPGFSSSSSASSTPSLHDPAVVYRQRRLDLDFPSPSSAGSASGSPGCNGNRKRNSRGLYLSIPSPNGTVLDKWRQSLDPADAAAHDASCQRQYEENKLPQQGHSQNVDMIPVS</sequence>
<dbReference type="RefSeq" id="XP_019646431.1">
    <property type="nucleotide sequence ID" value="XM_019790872.1"/>
</dbReference>